<dbReference type="CDD" id="cd00616">
    <property type="entry name" value="AHBA_syn"/>
    <property type="match status" value="1"/>
</dbReference>
<dbReference type="Gene3D" id="3.90.1150.10">
    <property type="entry name" value="Aspartate Aminotransferase, domain 1"/>
    <property type="match status" value="1"/>
</dbReference>
<dbReference type="InterPro" id="IPR015421">
    <property type="entry name" value="PyrdxlP-dep_Trfase_major"/>
</dbReference>
<dbReference type="RefSeq" id="WP_089781142.1">
    <property type="nucleotide sequence ID" value="NZ_CABLRR010000005.1"/>
</dbReference>
<dbReference type="Gene3D" id="3.40.640.10">
    <property type="entry name" value="Type I PLP-dependent aspartate aminotransferase-like (Major domain)"/>
    <property type="match status" value="1"/>
</dbReference>
<dbReference type="GO" id="GO:0008483">
    <property type="term" value="F:transaminase activity"/>
    <property type="evidence" value="ECO:0007669"/>
    <property type="project" value="UniProtKB-KW"/>
</dbReference>
<gene>
    <name evidence="2" type="primary">wbpE_2</name>
    <name evidence="2" type="ORF">BN996_03502</name>
</gene>
<dbReference type="Pfam" id="PF01041">
    <property type="entry name" value="DegT_DnrJ_EryC1"/>
    <property type="match status" value="1"/>
</dbReference>
<dbReference type="InterPro" id="IPR015422">
    <property type="entry name" value="PyrdxlP-dep_Trfase_small"/>
</dbReference>
<dbReference type="GO" id="GO:0030170">
    <property type="term" value="F:pyridoxal phosphate binding"/>
    <property type="evidence" value="ECO:0007669"/>
    <property type="project" value="TreeGrafter"/>
</dbReference>
<keyword evidence="3" id="KW-1185">Reference proteome</keyword>
<dbReference type="PANTHER" id="PTHR30244:SF34">
    <property type="entry name" value="DTDP-4-AMINO-4,6-DIDEOXYGALACTOSE TRANSAMINASE"/>
    <property type="match status" value="1"/>
</dbReference>
<dbReference type="GO" id="GO:0000271">
    <property type="term" value="P:polysaccharide biosynthetic process"/>
    <property type="evidence" value="ECO:0007669"/>
    <property type="project" value="TreeGrafter"/>
</dbReference>
<sequence>MSSDHISIAAPQLGAAERDRIADVLESGMIADGPEVRGFEREFADYCGADHGVATSNGTTALHAALHALGIGPGDRVLTTPFTFIATANAVAFAGAEVGFVDIDPRTYNIDPDALEARLRAGEQVDAVIAVHLYGLPADMTRLAELAEEYDFLLVEDAAQAHGAEVEGRRVGSLGDAACFSFYPTKNMTTSEGGMITTNHADVAERAARFVDHGRVSGYEHAEVGHNFRMTSIAAAIGRVQLERLPEFTRARQANAAALTEYLEDSPVTTPHTPPDRTHVFHQYTVACDGVERDALKSYLDAKGIATGVYYPKPVHKQPAYEHLAVSAPVAEEAARRVLSLPVHPGLSEADVERVGTAVANYAEVAR</sequence>
<dbReference type="InterPro" id="IPR000653">
    <property type="entry name" value="DegT/StrS_aminotransferase"/>
</dbReference>
<dbReference type="PIRSF" id="PIRSF000390">
    <property type="entry name" value="PLP_StrS"/>
    <property type="match status" value="1"/>
</dbReference>
<name>A0A0D6JVW0_9EURY</name>
<dbReference type="Proteomes" id="UP000198902">
    <property type="component" value="Unassembled WGS sequence"/>
</dbReference>
<evidence type="ECO:0000313" key="2">
    <source>
        <dbReference type="EMBL" id="CQR53183.1"/>
    </source>
</evidence>
<evidence type="ECO:0000313" key="3">
    <source>
        <dbReference type="Proteomes" id="UP000198902"/>
    </source>
</evidence>
<reference evidence="3" key="1">
    <citation type="submission" date="2015-03" db="EMBL/GenBank/DDBJ databases">
        <authorList>
            <person name="Urmite Genomes"/>
        </authorList>
    </citation>
    <scope>NUCLEOTIDE SEQUENCE [LARGE SCALE GENOMIC DNA]</scope>
    <source>
        <strain evidence="3">Arc-Hr</strain>
    </source>
</reference>
<keyword evidence="2" id="KW-0808">Transferase</keyword>
<proteinExistence type="inferred from homology"/>
<evidence type="ECO:0000256" key="1">
    <source>
        <dbReference type="RuleBase" id="RU004508"/>
    </source>
</evidence>
<dbReference type="OrthoDB" id="10355at2157"/>
<dbReference type="PANTHER" id="PTHR30244">
    <property type="entry name" value="TRANSAMINASE"/>
    <property type="match status" value="1"/>
</dbReference>
<dbReference type="AlphaFoldDB" id="A0A0D6JVW0"/>
<dbReference type="InterPro" id="IPR015424">
    <property type="entry name" value="PyrdxlP-dep_Trfase"/>
</dbReference>
<organism evidence="2 3">
    <name type="scientific">Haloferax massiliensis</name>
    <dbReference type="NCBI Taxonomy" id="1476858"/>
    <lineage>
        <taxon>Archaea</taxon>
        <taxon>Methanobacteriati</taxon>
        <taxon>Methanobacteriota</taxon>
        <taxon>Stenosarchaea group</taxon>
        <taxon>Halobacteria</taxon>
        <taxon>Halobacteriales</taxon>
        <taxon>Haloferacaceae</taxon>
        <taxon>Haloferax</taxon>
    </lineage>
</organism>
<dbReference type="SUPFAM" id="SSF53383">
    <property type="entry name" value="PLP-dependent transferases"/>
    <property type="match status" value="1"/>
</dbReference>
<keyword evidence="1" id="KW-0663">Pyridoxal phosphate</keyword>
<comment type="similarity">
    <text evidence="1">Belongs to the DegT/DnrJ/EryC1 family.</text>
</comment>
<dbReference type="EMBL" id="CSTE01000005">
    <property type="protein sequence ID" value="CQR53183.1"/>
    <property type="molecule type" value="Genomic_DNA"/>
</dbReference>
<protein>
    <submittedName>
        <fullName evidence="2">UDP-2-acetamido-2-deoxy-3-oxo-D-glucuronate aminotransferase</fullName>
    </submittedName>
</protein>
<accession>A0A0D6JVW0</accession>
<keyword evidence="2" id="KW-0032">Aminotransferase</keyword>